<protein>
    <submittedName>
        <fullName evidence="2">Uncharacterized protein</fullName>
    </submittedName>
</protein>
<comment type="caution">
    <text evidence="2">The sequence shown here is derived from an EMBL/GenBank/DDBJ whole genome shotgun (WGS) entry which is preliminary data.</text>
</comment>
<evidence type="ECO:0000256" key="1">
    <source>
        <dbReference type="SAM" id="MobiDB-lite"/>
    </source>
</evidence>
<sequence length="97" mass="11015">MFKKTEKIGKKRSSDDLPRDIPLSNSPGSLIDKIKADKKQYELTDVGLPLTSHGFLSSKRSRNTLKEKDFQSHHRAGLETILEESSEEETKSEFIPL</sequence>
<organism evidence="2 3">
    <name type="scientific">Legionella bozemanae</name>
    <name type="common">Fluoribacter bozemanae</name>
    <dbReference type="NCBI Taxonomy" id="447"/>
    <lineage>
        <taxon>Bacteria</taxon>
        <taxon>Pseudomonadati</taxon>
        <taxon>Pseudomonadota</taxon>
        <taxon>Gammaproteobacteria</taxon>
        <taxon>Legionellales</taxon>
        <taxon>Legionellaceae</taxon>
        <taxon>Legionella</taxon>
    </lineage>
</organism>
<feature type="region of interest" description="Disordered" evidence="1">
    <location>
        <begin position="1"/>
        <end position="28"/>
    </location>
</feature>
<name>A0A0W0RQZ2_LEGBO</name>
<evidence type="ECO:0000313" key="2">
    <source>
        <dbReference type="EMBL" id="KTC73453.1"/>
    </source>
</evidence>
<dbReference type="EMBL" id="LNXU01000019">
    <property type="protein sequence ID" value="KTC73453.1"/>
    <property type="molecule type" value="Genomic_DNA"/>
</dbReference>
<gene>
    <name evidence="2" type="ORF">Lboz_2099</name>
</gene>
<dbReference type="Proteomes" id="UP000054695">
    <property type="component" value="Unassembled WGS sequence"/>
</dbReference>
<accession>A0A0W0RQZ2</accession>
<feature type="compositionally biased region" description="Basic and acidic residues" evidence="1">
    <location>
        <begin position="1"/>
        <end position="19"/>
    </location>
</feature>
<dbReference type="STRING" id="447.Lboz_2099"/>
<keyword evidence="3" id="KW-1185">Reference proteome</keyword>
<dbReference type="OrthoDB" id="9945306at2"/>
<reference evidence="2 3" key="1">
    <citation type="submission" date="2015-11" db="EMBL/GenBank/DDBJ databases">
        <title>Genomic analysis of 38 Legionella species identifies large and diverse effector repertoires.</title>
        <authorList>
            <person name="Burstein D."/>
            <person name="Amaro F."/>
            <person name="Zusman T."/>
            <person name="Lifshitz Z."/>
            <person name="Cohen O."/>
            <person name="Gilbert J.A."/>
            <person name="Pupko T."/>
            <person name="Shuman H.A."/>
            <person name="Segal G."/>
        </authorList>
    </citation>
    <scope>NUCLEOTIDE SEQUENCE [LARGE SCALE GENOMIC DNA]</scope>
    <source>
        <strain evidence="2 3">WIGA</strain>
    </source>
</reference>
<dbReference type="RefSeq" id="WP_058459718.1">
    <property type="nucleotide sequence ID" value="NZ_CAAAIY010000018.1"/>
</dbReference>
<evidence type="ECO:0000313" key="3">
    <source>
        <dbReference type="Proteomes" id="UP000054695"/>
    </source>
</evidence>
<dbReference type="AlphaFoldDB" id="A0A0W0RQZ2"/>
<dbReference type="PATRIC" id="fig|447.4.peg.2230"/>
<proteinExistence type="predicted"/>